<proteinExistence type="predicted"/>
<sequence length="88" mass="10217">MTNSLETSCQNINADPNIKFNHVTHPSHDHQGFHDAAPQTGQYGSLMDCSKWTITERYENETNQTVKNRYDVNYLLRANQSYRASVRR</sequence>
<evidence type="ECO:0000313" key="1">
    <source>
        <dbReference type="EMBL" id="WWD08186.1"/>
    </source>
</evidence>
<evidence type="ECO:0000313" key="2">
    <source>
        <dbReference type="Proteomes" id="UP001358614"/>
    </source>
</evidence>
<dbReference type="Proteomes" id="UP001358614">
    <property type="component" value="Chromosome 1"/>
</dbReference>
<name>A0AAX4KNW6_9TREE</name>
<reference evidence="1 2" key="1">
    <citation type="submission" date="2024-01" db="EMBL/GenBank/DDBJ databases">
        <title>Comparative genomics of Cryptococcus and Kwoniella reveals pathogenesis evolution and contrasting modes of karyotype evolution via chromosome fusion or intercentromeric recombination.</title>
        <authorList>
            <person name="Coelho M.A."/>
            <person name="David-Palma M."/>
            <person name="Shea T."/>
            <person name="Bowers K."/>
            <person name="McGinley-Smith S."/>
            <person name="Mohammad A.W."/>
            <person name="Gnirke A."/>
            <person name="Yurkov A.M."/>
            <person name="Nowrousian M."/>
            <person name="Sun S."/>
            <person name="Cuomo C.A."/>
            <person name="Heitman J."/>
        </authorList>
    </citation>
    <scope>NUCLEOTIDE SEQUENCE [LARGE SCALE GENOMIC DNA]</scope>
    <source>
        <strain evidence="1 2">PYCC6329</strain>
    </source>
</reference>
<dbReference type="KEGG" id="ker:91105098"/>
<keyword evidence="2" id="KW-1185">Reference proteome</keyword>
<protein>
    <submittedName>
        <fullName evidence="1">Uncharacterized protein</fullName>
    </submittedName>
</protein>
<dbReference type="EMBL" id="CP144089">
    <property type="protein sequence ID" value="WWD08186.1"/>
    <property type="molecule type" value="Genomic_DNA"/>
</dbReference>
<accession>A0AAX4KNW6</accession>
<dbReference type="AlphaFoldDB" id="A0AAX4KNW6"/>
<dbReference type="GeneID" id="91105098"/>
<gene>
    <name evidence="1" type="ORF">V865_006297</name>
</gene>
<dbReference type="RefSeq" id="XP_066086153.1">
    <property type="nucleotide sequence ID" value="XM_066230056.1"/>
</dbReference>
<organism evidence="1 2">
    <name type="scientific">Kwoniella europaea PYCC6329</name>
    <dbReference type="NCBI Taxonomy" id="1423913"/>
    <lineage>
        <taxon>Eukaryota</taxon>
        <taxon>Fungi</taxon>
        <taxon>Dikarya</taxon>
        <taxon>Basidiomycota</taxon>
        <taxon>Agaricomycotina</taxon>
        <taxon>Tremellomycetes</taxon>
        <taxon>Tremellales</taxon>
        <taxon>Cryptococcaceae</taxon>
        <taxon>Kwoniella</taxon>
    </lineage>
</organism>